<dbReference type="RefSeq" id="WP_186910940.1">
    <property type="nucleotide sequence ID" value="NZ_JACOFV010000002.1"/>
</dbReference>
<dbReference type="Gene3D" id="3.40.50.1820">
    <property type="entry name" value="alpha/beta hydrolase"/>
    <property type="match status" value="1"/>
</dbReference>
<dbReference type="InterPro" id="IPR029058">
    <property type="entry name" value="AB_hydrolase_fold"/>
</dbReference>
<evidence type="ECO:0000313" key="2">
    <source>
        <dbReference type="Proteomes" id="UP000634011"/>
    </source>
</evidence>
<dbReference type="AlphaFoldDB" id="A0A923HJT9"/>
<proteinExistence type="predicted"/>
<evidence type="ECO:0000313" key="1">
    <source>
        <dbReference type="EMBL" id="MBC3860991.1"/>
    </source>
</evidence>
<sequence length="208" mass="23000">MPASVKSASSSSISPSQATVLIATDVFGHTPAVSGLVRQLSVNAIVVTPWDDPENHFYSEQDAYQAFIVEGGVSRYAEKLKSILQEQTSLKFAIGFSAGASALWINSEHRCMQQLQNTVLFYGSRIREYRNIQPICPVRLIFAEHEAAFTPRELVSDLQQRGHQAEIAKATKHGFMNSYSRGCCVKSQTRYTSELLTMLHTTLNQAAA</sequence>
<comment type="caution">
    <text evidence="1">The sequence shown here is derived from an EMBL/GenBank/DDBJ whole genome shotgun (WGS) entry which is preliminary data.</text>
</comment>
<organism evidence="1 2">
    <name type="scientific">Undibacterium jejuense</name>
    <dbReference type="NCBI Taxonomy" id="1344949"/>
    <lineage>
        <taxon>Bacteria</taxon>
        <taxon>Pseudomonadati</taxon>
        <taxon>Pseudomonadota</taxon>
        <taxon>Betaproteobacteria</taxon>
        <taxon>Burkholderiales</taxon>
        <taxon>Oxalobacteraceae</taxon>
        <taxon>Undibacterium</taxon>
    </lineage>
</organism>
<dbReference type="Proteomes" id="UP000634011">
    <property type="component" value="Unassembled WGS sequence"/>
</dbReference>
<keyword evidence="2" id="KW-1185">Reference proteome</keyword>
<accession>A0A923HJT9</accession>
<gene>
    <name evidence="1" type="ORF">H8K32_02675</name>
</gene>
<protein>
    <recommendedName>
        <fullName evidence="3">Dienelactone hydrolase domain-containing protein</fullName>
    </recommendedName>
</protein>
<reference evidence="1" key="1">
    <citation type="submission" date="2020-08" db="EMBL/GenBank/DDBJ databases">
        <title>Novel species isolated from subtropical streams in China.</title>
        <authorList>
            <person name="Lu H."/>
        </authorList>
    </citation>
    <scope>NUCLEOTIDE SEQUENCE</scope>
    <source>
        <strain evidence="1">KACC 12607</strain>
    </source>
</reference>
<dbReference type="EMBL" id="JACOFV010000002">
    <property type="protein sequence ID" value="MBC3860991.1"/>
    <property type="molecule type" value="Genomic_DNA"/>
</dbReference>
<evidence type="ECO:0008006" key="3">
    <source>
        <dbReference type="Google" id="ProtNLM"/>
    </source>
</evidence>
<name>A0A923HJT9_9BURK</name>